<reference evidence="1 2" key="1">
    <citation type="journal article" date="2014" name="Genome Announc.">
        <title>Draft Genome Sequence of Amycolatopsis lurida NRRL 2430, Producer of the Glycopeptide Family Antibiotic Ristocetin.</title>
        <authorList>
            <person name="Kwun M.J."/>
            <person name="Hong H.J."/>
        </authorList>
    </citation>
    <scope>NUCLEOTIDE SEQUENCE [LARGE SCALE GENOMIC DNA]</scope>
    <source>
        <strain evidence="1 2">NRRL 2430</strain>
    </source>
</reference>
<organism evidence="1 2">
    <name type="scientific">Amycolatopsis lurida NRRL 2430</name>
    <dbReference type="NCBI Taxonomy" id="1460371"/>
    <lineage>
        <taxon>Bacteria</taxon>
        <taxon>Bacillati</taxon>
        <taxon>Actinomycetota</taxon>
        <taxon>Actinomycetes</taxon>
        <taxon>Pseudonocardiales</taxon>
        <taxon>Pseudonocardiaceae</taxon>
        <taxon>Amycolatopsis</taxon>
    </lineage>
</organism>
<evidence type="ECO:0000313" key="1">
    <source>
        <dbReference type="EMBL" id="KFU75967.1"/>
    </source>
</evidence>
<dbReference type="EMBL" id="JFBM01000052">
    <property type="protein sequence ID" value="KFU75967.1"/>
    <property type="molecule type" value="Genomic_DNA"/>
</dbReference>
<feature type="non-terminal residue" evidence="1">
    <location>
        <position position="132"/>
    </location>
</feature>
<proteinExistence type="predicted"/>
<name>A0A2P2FGW0_AMYLU</name>
<keyword evidence="2" id="KW-1185">Reference proteome</keyword>
<sequence>MVIRGRLGRLTLVLVGLSVVLVGEKVVVVGLFSGAGSEIPGPLRSRKPGAAKPVIQKATSTITATRIPMATPGLTVDDWVFCWSGRLGQVIGFTFRADLDRRSDEVFPRWVPTLSGILRLSRNVFRDKEKHA</sequence>
<gene>
    <name evidence="1" type="ORF">BB31_38900</name>
</gene>
<evidence type="ECO:0000313" key="2">
    <source>
        <dbReference type="Proteomes" id="UP000256220"/>
    </source>
</evidence>
<accession>A0A2P2FGW0</accession>
<dbReference type="AlphaFoldDB" id="A0A2P2FGW0"/>
<comment type="caution">
    <text evidence="1">The sequence shown here is derived from an EMBL/GenBank/DDBJ whole genome shotgun (WGS) entry which is preliminary data.</text>
</comment>
<protein>
    <submittedName>
        <fullName evidence="1">Uncharacterized protein</fullName>
    </submittedName>
</protein>
<dbReference type="RefSeq" id="WP_241784085.1">
    <property type="nucleotide sequence ID" value="NZ_JFBM01000052.1"/>
</dbReference>
<dbReference type="Proteomes" id="UP000256220">
    <property type="component" value="Unassembled WGS sequence"/>
</dbReference>